<keyword evidence="4" id="KW-0539">Nucleus</keyword>
<dbReference type="GO" id="GO:0046983">
    <property type="term" value="F:protein dimerization activity"/>
    <property type="evidence" value="ECO:0007669"/>
    <property type="project" value="InterPro"/>
</dbReference>
<sequence length="473" mass="52224">MHLSTFKSMLDTDWYDINPSPHHDLHALQNHHEIRDLGFCANPTPENLLLQPMDSSSSCSPSQAFTLDPAQAHQPFFPPKSCFSSLLNVTNAFDNGFDLGCENAFLGQYQPNQASNLMGFSGPEFQASQLLPVSDNAAAIGGAGFSNVGLEGFDGSTVNALFLSRAKVLRPLEVLPPVGSPPTLFQKRAMLRQSGDKLGNLEISGLRYGGEIGGNWGEMERKERRVKKMDRASILGDAIDYLKELLQRINDLHNELESTPPGPLLPQSTSIHPVEVRVREGRAVNIHMFCARRPGLLLSTMRALDNLGLDIQQAVISCFNGFALDVFRAEVSMCCRGQNVGGDDNKRNIQNEHAECTCKNIHHINTIQKWEEKLSEASRDGKSIIVNFCTSWCSHSKSIAPAYCDLADKYPSIIFLSIDTDKLPEFSSSWEVKSTPTFFFLKDGRQVDKLVGADKPELQKKTAAVSSLPNDSR</sequence>
<keyword evidence="3" id="KW-0804">Transcription</keyword>
<comment type="subcellular location">
    <subcellularLocation>
        <location evidence="1">Nucleus</location>
    </subcellularLocation>
</comment>
<dbReference type="InterPro" id="IPR013766">
    <property type="entry name" value="Thioredoxin_domain"/>
</dbReference>
<comment type="caution">
    <text evidence="6">The sequence shown here is derived from an EMBL/GenBank/DDBJ whole genome shotgun (WGS) entry which is preliminary data.</text>
</comment>
<dbReference type="InterPro" id="IPR054502">
    <property type="entry name" value="bHLH-TF_ACT-like_plant"/>
</dbReference>
<organism evidence="6 7">
    <name type="scientific">Hevea brasiliensis</name>
    <name type="common">Para rubber tree</name>
    <name type="synonym">Siphonia brasiliensis</name>
    <dbReference type="NCBI Taxonomy" id="3981"/>
    <lineage>
        <taxon>Eukaryota</taxon>
        <taxon>Viridiplantae</taxon>
        <taxon>Streptophyta</taxon>
        <taxon>Embryophyta</taxon>
        <taxon>Tracheophyta</taxon>
        <taxon>Spermatophyta</taxon>
        <taxon>Magnoliopsida</taxon>
        <taxon>eudicotyledons</taxon>
        <taxon>Gunneridae</taxon>
        <taxon>Pentapetalae</taxon>
        <taxon>rosids</taxon>
        <taxon>fabids</taxon>
        <taxon>Malpighiales</taxon>
        <taxon>Euphorbiaceae</taxon>
        <taxon>Crotonoideae</taxon>
        <taxon>Micrandreae</taxon>
        <taxon>Hevea</taxon>
    </lineage>
</organism>
<dbReference type="InterPro" id="IPR051358">
    <property type="entry name" value="TF_AMS/ICE1/BHLH6-like"/>
</dbReference>
<evidence type="ECO:0000256" key="3">
    <source>
        <dbReference type="ARBA" id="ARBA00023163"/>
    </source>
</evidence>
<evidence type="ECO:0000313" key="7">
    <source>
        <dbReference type="Proteomes" id="UP000467840"/>
    </source>
</evidence>
<dbReference type="GO" id="GO:0005634">
    <property type="term" value="C:nucleus"/>
    <property type="evidence" value="ECO:0007669"/>
    <property type="project" value="UniProtKB-SubCell"/>
</dbReference>
<keyword evidence="2" id="KW-0805">Transcription regulation</keyword>
<dbReference type="CDD" id="cd02947">
    <property type="entry name" value="TRX_family"/>
    <property type="match status" value="1"/>
</dbReference>
<evidence type="ECO:0000256" key="1">
    <source>
        <dbReference type="ARBA" id="ARBA00004123"/>
    </source>
</evidence>
<dbReference type="PROSITE" id="PS51352">
    <property type="entry name" value="THIOREDOXIN_2"/>
    <property type="match status" value="1"/>
</dbReference>
<dbReference type="PANTHER" id="PTHR31945:SF129">
    <property type="entry name" value="TRANSCRIPTION FACTOR SCREAM2"/>
    <property type="match status" value="1"/>
</dbReference>
<dbReference type="AlphaFoldDB" id="A0A6A6LMQ3"/>
<dbReference type="Gene3D" id="3.40.30.10">
    <property type="entry name" value="Glutaredoxin"/>
    <property type="match status" value="1"/>
</dbReference>
<dbReference type="PANTHER" id="PTHR31945">
    <property type="entry name" value="TRANSCRIPTION FACTOR SCREAM2-RELATED"/>
    <property type="match status" value="1"/>
</dbReference>
<dbReference type="GO" id="GO:0003700">
    <property type="term" value="F:DNA-binding transcription factor activity"/>
    <property type="evidence" value="ECO:0007669"/>
    <property type="project" value="TreeGrafter"/>
</dbReference>
<dbReference type="GO" id="GO:0043565">
    <property type="term" value="F:sequence-specific DNA binding"/>
    <property type="evidence" value="ECO:0007669"/>
    <property type="project" value="TreeGrafter"/>
</dbReference>
<dbReference type="SUPFAM" id="SSF52833">
    <property type="entry name" value="Thioredoxin-like"/>
    <property type="match status" value="1"/>
</dbReference>
<evidence type="ECO:0000259" key="5">
    <source>
        <dbReference type="PROSITE" id="PS51352"/>
    </source>
</evidence>
<evidence type="ECO:0000313" key="6">
    <source>
        <dbReference type="EMBL" id="KAF2301797.1"/>
    </source>
</evidence>
<gene>
    <name evidence="6" type="ORF">GH714_029405</name>
</gene>
<name>A0A6A6LMQ3_HEVBR</name>
<dbReference type="InterPro" id="IPR036249">
    <property type="entry name" value="Thioredoxin-like_sf"/>
</dbReference>
<protein>
    <recommendedName>
        <fullName evidence="5">Thioredoxin domain-containing protein</fullName>
    </recommendedName>
</protein>
<evidence type="ECO:0000256" key="4">
    <source>
        <dbReference type="ARBA" id="ARBA00023242"/>
    </source>
</evidence>
<reference evidence="6 7" key="1">
    <citation type="journal article" date="2020" name="Mol. Plant">
        <title>The Chromosome-Based Rubber Tree Genome Provides New Insights into Spurge Genome Evolution and Rubber Biosynthesis.</title>
        <authorList>
            <person name="Liu J."/>
            <person name="Shi C."/>
            <person name="Shi C.C."/>
            <person name="Li W."/>
            <person name="Zhang Q.J."/>
            <person name="Zhang Y."/>
            <person name="Li K."/>
            <person name="Lu H.F."/>
            <person name="Shi C."/>
            <person name="Zhu S.T."/>
            <person name="Xiao Z.Y."/>
            <person name="Nan H."/>
            <person name="Yue Y."/>
            <person name="Zhu X.G."/>
            <person name="Wu Y."/>
            <person name="Hong X.N."/>
            <person name="Fan G.Y."/>
            <person name="Tong Y."/>
            <person name="Zhang D."/>
            <person name="Mao C.L."/>
            <person name="Liu Y.L."/>
            <person name="Hao S.J."/>
            <person name="Liu W.Q."/>
            <person name="Lv M.Q."/>
            <person name="Zhang H.B."/>
            <person name="Liu Y."/>
            <person name="Hu-Tang G.R."/>
            <person name="Wang J.P."/>
            <person name="Wang J.H."/>
            <person name="Sun Y.H."/>
            <person name="Ni S.B."/>
            <person name="Chen W.B."/>
            <person name="Zhang X.C."/>
            <person name="Jiao Y.N."/>
            <person name="Eichler E.E."/>
            <person name="Li G.H."/>
            <person name="Liu X."/>
            <person name="Gao L.Z."/>
        </authorList>
    </citation>
    <scope>NUCLEOTIDE SEQUENCE [LARGE SCALE GENOMIC DNA]</scope>
    <source>
        <strain evidence="7">cv. GT1</strain>
        <tissue evidence="6">Leaf</tissue>
    </source>
</reference>
<dbReference type="EMBL" id="JAAGAX010000010">
    <property type="protein sequence ID" value="KAF2301797.1"/>
    <property type="molecule type" value="Genomic_DNA"/>
</dbReference>
<evidence type="ECO:0000256" key="2">
    <source>
        <dbReference type="ARBA" id="ARBA00023015"/>
    </source>
</evidence>
<dbReference type="Pfam" id="PF22754">
    <property type="entry name" value="bHLH-TF_ACT-like_plant"/>
    <property type="match status" value="1"/>
</dbReference>
<accession>A0A6A6LMQ3</accession>
<dbReference type="Pfam" id="PF00085">
    <property type="entry name" value="Thioredoxin"/>
    <property type="match status" value="1"/>
</dbReference>
<feature type="domain" description="Thioredoxin" evidence="5">
    <location>
        <begin position="318"/>
        <end position="467"/>
    </location>
</feature>
<dbReference type="CDD" id="cd04873">
    <property type="entry name" value="ACT_UUR-ACR-like"/>
    <property type="match status" value="1"/>
</dbReference>
<dbReference type="InterPro" id="IPR036638">
    <property type="entry name" value="HLH_DNA-bd_sf"/>
</dbReference>
<dbReference type="SUPFAM" id="SSF47459">
    <property type="entry name" value="HLH, helix-loop-helix DNA-binding domain"/>
    <property type="match status" value="1"/>
</dbReference>
<dbReference type="Proteomes" id="UP000467840">
    <property type="component" value="Chromosome 4"/>
</dbReference>
<proteinExistence type="predicted"/>
<keyword evidence="7" id="KW-1185">Reference proteome</keyword>